<comment type="caution">
    <text evidence="2">The sequence shown here is derived from an EMBL/GenBank/DDBJ whole genome shotgun (WGS) entry which is preliminary data.</text>
</comment>
<feature type="signal peptide" evidence="1">
    <location>
        <begin position="1"/>
        <end position="16"/>
    </location>
</feature>
<gene>
    <name evidence="2" type="ORF">BKA59DRAFT_459056</name>
</gene>
<dbReference type="EMBL" id="JAGPXF010000007">
    <property type="protein sequence ID" value="KAH7235493.1"/>
    <property type="molecule type" value="Genomic_DNA"/>
</dbReference>
<sequence>MRFDTIILTLLPALAAADFHIDKLSNTAISSGSSQTKWTSTVACPSNYWNCKCLTQSDRTGKVEGSLGDDVFAVRNLCGMKKLNFYKTGSNYQMYEDGGNGKVIGNCYRNDGDVGKQCGITGGNSIVTQGYVCYSYVCN</sequence>
<evidence type="ECO:0000313" key="3">
    <source>
        <dbReference type="Proteomes" id="UP000813427"/>
    </source>
</evidence>
<dbReference type="OrthoDB" id="2742985at2759"/>
<feature type="chain" id="PRO_5035456964" description="Cyanovirin-N domain-containing protein" evidence="1">
    <location>
        <begin position="17"/>
        <end position="139"/>
    </location>
</feature>
<dbReference type="AlphaFoldDB" id="A0A8K0W6C0"/>
<evidence type="ECO:0008006" key="4">
    <source>
        <dbReference type="Google" id="ProtNLM"/>
    </source>
</evidence>
<dbReference type="Proteomes" id="UP000813427">
    <property type="component" value="Unassembled WGS sequence"/>
</dbReference>
<keyword evidence="3" id="KW-1185">Reference proteome</keyword>
<reference evidence="2" key="1">
    <citation type="journal article" date="2021" name="Nat. Commun.">
        <title>Genetic determinants of endophytism in the Arabidopsis root mycobiome.</title>
        <authorList>
            <person name="Mesny F."/>
            <person name="Miyauchi S."/>
            <person name="Thiergart T."/>
            <person name="Pickel B."/>
            <person name="Atanasova L."/>
            <person name="Karlsson M."/>
            <person name="Huettel B."/>
            <person name="Barry K.W."/>
            <person name="Haridas S."/>
            <person name="Chen C."/>
            <person name="Bauer D."/>
            <person name="Andreopoulos W."/>
            <person name="Pangilinan J."/>
            <person name="LaButti K."/>
            <person name="Riley R."/>
            <person name="Lipzen A."/>
            <person name="Clum A."/>
            <person name="Drula E."/>
            <person name="Henrissat B."/>
            <person name="Kohler A."/>
            <person name="Grigoriev I.V."/>
            <person name="Martin F.M."/>
            <person name="Hacquard S."/>
        </authorList>
    </citation>
    <scope>NUCLEOTIDE SEQUENCE</scope>
    <source>
        <strain evidence="2">MPI-SDFR-AT-0068</strain>
    </source>
</reference>
<protein>
    <recommendedName>
        <fullName evidence="4">Cyanovirin-N domain-containing protein</fullName>
    </recommendedName>
</protein>
<accession>A0A8K0W6C0</accession>
<name>A0A8K0W6C0_9HYPO</name>
<organism evidence="2 3">
    <name type="scientific">Fusarium tricinctum</name>
    <dbReference type="NCBI Taxonomy" id="61284"/>
    <lineage>
        <taxon>Eukaryota</taxon>
        <taxon>Fungi</taxon>
        <taxon>Dikarya</taxon>
        <taxon>Ascomycota</taxon>
        <taxon>Pezizomycotina</taxon>
        <taxon>Sordariomycetes</taxon>
        <taxon>Hypocreomycetidae</taxon>
        <taxon>Hypocreales</taxon>
        <taxon>Nectriaceae</taxon>
        <taxon>Fusarium</taxon>
        <taxon>Fusarium tricinctum species complex</taxon>
    </lineage>
</organism>
<evidence type="ECO:0000256" key="1">
    <source>
        <dbReference type="SAM" id="SignalP"/>
    </source>
</evidence>
<keyword evidence="1" id="KW-0732">Signal</keyword>
<evidence type="ECO:0000313" key="2">
    <source>
        <dbReference type="EMBL" id="KAH7235493.1"/>
    </source>
</evidence>
<proteinExistence type="predicted"/>